<dbReference type="EMBL" id="OBML01000008">
    <property type="protein sequence ID" value="SOC14760.1"/>
    <property type="molecule type" value="Genomic_DNA"/>
</dbReference>
<evidence type="ECO:0008006" key="3">
    <source>
        <dbReference type="Google" id="ProtNLM"/>
    </source>
</evidence>
<dbReference type="AlphaFoldDB" id="A0A285T265"/>
<keyword evidence="2" id="KW-1185">Reference proteome</keyword>
<proteinExistence type="predicted"/>
<dbReference type="Proteomes" id="UP000219331">
    <property type="component" value="Unassembled WGS sequence"/>
</dbReference>
<organism evidence="1 2">
    <name type="scientific">Stappia indica</name>
    <dbReference type="NCBI Taxonomy" id="538381"/>
    <lineage>
        <taxon>Bacteria</taxon>
        <taxon>Pseudomonadati</taxon>
        <taxon>Pseudomonadota</taxon>
        <taxon>Alphaproteobacteria</taxon>
        <taxon>Hyphomicrobiales</taxon>
        <taxon>Stappiaceae</taxon>
        <taxon>Stappia</taxon>
    </lineage>
</organism>
<dbReference type="InterPro" id="IPR006498">
    <property type="entry name" value="Tail_tube"/>
</dbReference>
<protein>
    <recommendedName>
        <fullName evidence="3">Phage tail tube protein FII</fullName>
    </recommendedName>
</protein>
<evidence type="ECO:0000313" key="1">
    <source>
        <dbReference type="EMBL" id="SOC14760.1"/>
    </source>
</evidence>
<evidence type="ECO:0000313" key="2">
    <source>
        <dbReference type="Proteomes" id="UP000219331"/>
    </source>
</evidence>
<dbReference type="Pfam" id="PF04985">
    <property type="entry name" value="Phage_tube"/>
    <property type="match status" value="1"/>
</dbReference>
<sequence length="168" mass="18985">MDSIIYGANWYVDTLNQRLRLASVKMPDLNRAQDTITLGGGWFNFSHPGEIEPMTSPFSLHGSHDDVRSLFGREAGDWTTFYYYERLRDIQNGLNKGRVVILKGLVGRVSQPQVSGKRGGQTEYEVSSIVSYQDIVDGKRIHQFDFFANRLVINGVDYAADHNRIIAA</sequence>
<accession>A0A285T265</accession>
<dbReference type="OrthoDB" id="8444610at2"/>
<dbReference type="RefSeq" id="WP_097175445.1">
    <property type="nucleotide sequence ID" value="NZ_OBML01000008.1"/>
</dbReference>
<name>A0A285T265_9HYPH</name>
<reference evidence="1 2" key="1">
    <citation type="submission" date="2017-08" db="EMBL/GenBank/DDBJ databases">
        <authorList>
            <person name="de Groot N.N."/>
        </authorList>
    </citation>
    <scope>NUCLEOTIDE SEQUENCE [LARGE SCALE GENOMIC DNA]</scope>
    <source>
        <strain evidence="1 2">USBA 352</strain>
    </source>
</reference>
<gene>
    <name evidence="1" type="ORF">SAMN05421512_1085</name>
</gene>